<feature type="compositionally biased region" description="Low complexity" evidence="6">
    <location>
        <begin position="1102"/>
        <end position="1152"/>
    </location>
</feature>
<evidence type="ECO:0000313" key="8">
    <source>
        <dbReference type="EMBL" id="KAH7646173.1"/>
    </source>
</evidence>
<evidence type="ECO:0000256" key="5">
    <source>
        <dbReference type="ARBA" id="ARBA00030146"/>
    </source>
</evidence>
<feature type="compositionally biased region" description="Low complexity" evidence="6">
    <location>
        <begin position="1412"/>
        <end position="1432"/>
    </location>
</feature>
<protein>
    <recommendedName>
        <fullName evidence="4">PAX-interacting protein 1</fullName>
    </recommendedName>
    <alternativeName>
        <fullName evidence="5">PAX transactivation activation domain-interacting protein</fullName>
    </alternativeName>
</protein>
<keyword evidence="2" id="KW-0227">DNA damage</keyword>
<feature type="compositionally biased region" description="Low complexity" evidence="6">
    <location>
        <begin position="2324"/>
        <end position="2338"/>
    </location>
</feature>
<feature type="compositionally biased region" description="Polar residues" evidence="6">
    <location>
        <begin position="968"/>
        <end position="994"/>
    </location>
</feature>
<feature type="region of interest" description="Disordered" evidence="6">
    <location>
        <begin position="1"/>
        <end position="32"/>
    </location>
</feature>
<dbReference type="Pfam" id="PF16589">
    <property type="entry name" value="BRCT_2"/>
    <property type="match status" value="1"/>
</dbReference>
<dbReference type="PROSITE" id="PS50172">
    <property type="entry name" value="BRCT"/>
    <property type="match status" value="5"/>
</dbReference>
<feature type="compositionally biased region" description="Polar residues" evidence="6">
    <location>
        <begin position="1397"/>
        <end position="1411"/>
    </location>
</feature>
<feature type="region of interest" description="Disordered" evidence="6">
    <location>
        <begin position="1908"/>
        <end position="1929"/>
    </location>
</feature>
<dbReference type="EMBL" id="SDOV01000001">
    <property type="protein sequence ID" value="KAH7646173.1"/>
    <property type="molecule type" value="Genomic_DNA"/>
</dbReference>
<evidence type="ECO:0000256" key="2">
    <source>
        <dbReference type="ARBA" id="ARBA00022763"/>
    </source>
</evidence>
<feature type="region of interest" description="Disordered" evidence="6">
    <location>
        <begin position="1304"/>
        <end position="1342"/>
    </location>
</feature>
<evidence type="ECO:0000259" key="7">
    <source>
        <dbReference type="PROSITE" id="PS50172"/>
    </source>
</evidence>
<reference evidence="8" key="2">
    <citation type="journal article" date="2021" name="World Allergy Organ. J.">
        <title>Chromosome-level assembly of Dermatophagoides farinae genome and transcriptome reveals two novel allergens Der f 37 and Der f 39.</title>
        <authorList>
            <person name="Chen J."/>
            <person name="Cai Z."/>
            <person name="Fan D."/>
            <person name="Hu J."/>
            <person name="Hou Y."/>
            <person name="He Y."/>
            <person name="Zhang Z."/>
            <person name="Zhao Z."/>
            <person name="Gao P."/>
            <person name="Hu W."/>
            <person name="Sun J."/>
            <person name="Li J."/>
            <person name="Ji K."/>
        </authorList>
    </citation>
    <scope>NUCLEOTIDE SEQUENCE</scope>
    <source>
        <strain evidence="8">JKM2019</strain>
    </source>
</reference>
<keyword evidence="3" id="KW-0539">Nucleus</keyword>
<evidence type="ECO:0000256" key="6">
    <source>
        <dbReference type="SAM" id="MobiDB-lite"/>
    </source>
</evidence>
<feature type="compositionally biased region" description="Polar residues" evidence="6">
    <location>
        <begin position="1057"/>
        <end position="1071"/>
    </location>
</feature>
<feature type="compositionally biased region" description="Low complexity" evidence="6">
    <location>
        <begin position="939"/>
        <end position="967"/>
    </location>
</feature>
<feature type="compositionally biased region" description="Polar residues" evidence="6">
    <location>
        <begin position="1371"/>
        <end position="1380"/>
    </location>
</feature>
<feature type="domain" description="BRCT" evidence="7">
    <location>
        <begin position="1819"/>
        <end position="1885"/>
    </location>
</feature>
<feature type="compositionally biased region" description="Polar residues" evidence="6">
    <location>
        <begin position="1082"/>
        <end position="1101"/>
    </location>
</feature>
<feature type="domain" description="BRCT" evidence="7">
    <location>
        <begin position="465"/>
        <end position="556"/>
    </location>
</feature>
<dbReference type="CDD" id="cd17730">
    <property type="entry name" value="BRCT_PAXIP1_rpt4"/>
    <property type="match status" value="1"/>
</dbReference>
<dbReference type="InterPro" id="IPR051579">
    <property type="entry name" value="DDR_Transcriptional_Reg"/>
</dbReference>
<feature type="region of interest" description="Disordered" evidence="6">
    <location>
        <begin position="1057"/>
        <end position="1154"/>
    </location>
</feature>
<feature type="compositionally biased region" description="Polar residues" evidence="6">
    <location>
        <begin position="796"/>
        <end position="825"/>
    </location>
</feature>
<feature type="region of interest" description="Disordered" evidence="6">
    <location>
        <begin position="1970"/>
        <end position="2030"/>
    </location>
</feature>
<feature type="compositionally biased region" description="Low complexity" evidence="6">
    <location>
        <begin position="763"/>
        <end position="776"/>
    </location>
</feature>
<feature type="compositionally biased region" description="Basic and acidic residues" evidence="6">
    <location>
        <begin position="2018"/>
        <end position="2030"/>
    </location>
</feature>
<dbReference type="CDD" id="cd17711">
    <property type="entry name" value="BRCT_PAXIP1_rpt3"/>
    <property type="match status" value="1"/>
</dbReference>
<feature type="compositionally biased region" description="Polar residues" evidence="6">
    <location>
        <begin position="1593"/>
        <end position="1607"/>
    </location>
</feature>
<feature type="compositionally biased region" description="Basic and acidic residues" evidence="6">
    <location>
        <begin position="2001"/>
        <end position="2011"/>
    </location>
</feature>
<dbReference type="Gene3D" id="3.40.50.10190">
    <property type="entry name" value="BRCT domain"/>
    <property type="match status" value="6"/>
</dbReference>
<feature type="compositionally biased region" description="Polar residues" evidence="6">
    <location>
        <begin position="1476"/>
        <end position="1489"/>
    </location>
</feature>
<feature type="domain" description="BRCT" evidence="7">
    <location>
        <begin position="1699"/>
        <end position="1803"/>
    </location>
</feature>
<feature type="compositionally biased region" description="Low complexity" evidence="6">
    <location>
        <begin position="1002"/>
        <end position="1020"/>
    </location>
</feature>
<dbReference type="InterPro" id="IPR001357">
    <property type="entry name" value="BRCT_dom"/>
</dbReference>
<feature type="region of interest" description="Disordered" evidence="6">
    <location>
        <begin position="2317"/>
        <end position="2338"/>
    </location>
</feature>
<dbReference type="Pfam" id="PF12738">
    <property type="entry name" value="PTCB-BRCT"/>
    <property type="match status" value="2"/>
</dbReference>
<feature type="compositionally biased region" description="Low complexity" evidence="6">
    <location>
        <begin position="646"/>
        <end position="667"/>
    </location>
</feature>
<feature type="region of interest" description="Disordered" evidence="6">
    <location>
        <begin position="1593"/>
        <end position="1653"/>
    </location>
</feature>
<feature type="compositionally biased region" description="Low complexity" evidence="6">
    <location>
        <begin position="826"/>
        <end position="835"/>
    </location>
</feature>
<feature type="compositionally biased region" description="Polar residues" evidence="6">
    <location>
        <begin position="1435"/>
        <end position="1447"/>
    </location>
</feature>
<dbReference type="PANTHER" id="PTHR23196">
    <property type="entry name" value="PAX TRANSCRIPTION ACTIVATION DOMAIN INTERACTING PROTEIN"/>
    <property type="match status" value="1"/>
</dbReference>
<feature type="compositionally biased region" description="Polar residues" evidence="6">
    <location>
        <begin position="1021"/>
        <end position="1037"/>
    </location>
</feature>
<feature type="compositionally biased region" description="Low complexity" evidence="6">
    <location>
        <begin position="1534"/>
        <end position="1557"/>
    </location>
</feature>
<name>A0A9D4P8S4_DERFA</name>
<feature type="compositionally biased region" description="Basic residues" evidence="6">
    <location>
        <begin position="1640"/>
        <end position="1653"/>
    </location>
</feature>
<dbReference type="SUPFAM" id="SSF52113">
    <property type="entry name" value="BRCT domain"/>
    <property type="match status" value="5"/>
</dbReference>
<sequence length="2524" mass="283254">MAEESSANSSSTTTVTSASTSDQNDGDDNVKIPTSVAISTSSIDCCSSIIAHKEECSVLKIENNVNNDGDDDVEEFCDNQQQPATKTATMMTIIKNDNVNMNVPPDLSSSDTNMIITKINDEINAMQIDTQSSSSDIHVKTSNENDPVSRTSQQSLPNIVIENKIEQITIDNNNSENVVEIQSMNPVTADIVSCNDKNNHNSINDNDTVQEFQEHHQSILHHPPMEYSCSSTKLSSSLTTTITETLTSTASNKNNEHHHIDSKLLNDEDEEKILQPCADEHTAIVEVLSEEFLLGNDQNMDALCSNPDDDVQVEDLDKLLSSSITSTTTTITTANDTDGNVQFQTHQLTNYDQNYNDNNGDIDEILDQHASADLFEHVKFSLCETVSDSDKMKKIMVGHGAKFLNYLSDSATYFIADDPDHPSVSEAIDIYEKPVLTSQWVWLSLRANRMLPIEPFILIDSNNDRCNRLFSNIVACASQVSLNDLKNLWSMLSYYGGKFQLHFDHTCTHLLTTKIFGKKYELAMKESSGKIHIVTPDWIIDSIQQQKLCDEKRYHPRLLIDYHQNVHGRNSSMKNAKSSNTMTIKHSIKSEQQQDYDNSKTSLTNATPATKSVTMSISTEAVVTAKKSSNDVPITMTTTTMIESSLHSLPPTLSSPSSTSQPTKPSLVPASTAPVPHYSQHSQPSQQSHVQSQSLLASKQYHSHQPIRHQSPQQAMLNNNAPNAQMMQQSPNQHPQRLPMHQFQQQIRQPLVHAIKSQKPGPQLQQNIVQQSQQAQRKIVPPMGQQQQQQQQQQQLMSTHQAAGSSYPHPQQASGQQYTSQMLPNQSSGPQQVYIQQQQSAMYQQQNQQQYRGKYVSGAQQHQMMSQKIVSPPSNSGMMLQQYRPQKPQQAQFPPNAQQQQFCPRQVIPKQQQYVTRPPQMVPGGPQQSQQYMVNNQTNKTNQPQQQQMVRMIQPPQQQPQQFANQPNYTGDHQSPMSPNIPSHPPQLQNQQRMSMLRISVPPQQQQQQQQIMSSNQQSPVQSHPVCQSPSSGGPTMMNYVQQPKPGIRPGMMIPNNANGGLPQQQQQTRPTGMMMRPMQPYPSQQEQQMGLTGHTMQQMSTRPPQTPTGGPQPMTPQQIQFIRQQQQQQQQQRWSQPDYNQQQQQQQYPRPQVIPPGVQQQAWIRPPIQPPQHRFPLQQQQHVPPGQMIRMMAKPMLPNSSNQPPQQQQQQFYDLSSSLLMNNKVRANINHSPQQHQQDPTIAVQQSANSGIHSQQSPMVSIQAMNSPNNNSNMIQLSIASSQQQSLVNNLPQSAIKTQIMVTNTNPSSTPSPNHHQQQSSSPGTPAPVSVAISSSSSSVVNEKTKTALANLLNNRLNSQLQQQNRNSSDTNPVTTVITPSSASCGSSSSPSSPSLHNHQNSKITLQPVTVCSPNNSNNVNNSGATNNVMNHSPVHQQADQPSLHNQHPGQHYGGQPQSSSMLPSQQQQAVGLYNSHNQHAHYSQQQRPMIGPQPIHMGQRYPHPSPHHIPSQHSPVRSSPAIPGKTSTFQHSSASSSPLPTGGSTPSTPSPTSALHHLSGHLHNYPVVPNPNLSFSSMHHSNQILSPMQSFNQHHSQHSNVTGSSSHHHAIQPHPPPNQHLGHVRQSFGPNSHQQHTPYHHPPPHMQHPHSHRTMIPFHHQQGAAQQNPTSSLQQQHMQSLAIRFYGHETRHGSLIGAKSCLIGCTFYISAVYAENRFTSNLISGWKRRIEKFGGKVVADLSNSSVTHVITEHLNLPMRSSHCQYQQMLPQQNGDHRYVSIFWLNDVLESGRLLPPWRFYHLPVAFNPQTMPCKHHVISVTNFNQDERSMLKHLIVQTGARYTDYLTQKNTVLICKRPEGEKYLKAMEWRMAVVNITWLQDVLFGNGDCISVGNLTKKYRIFDHQNMQSTKMNGKENKESEKNSESAMQKDAFRLDYHVAQGLMSSWRVPIKYDENDLVKHQEMVKQLEDRKRQEKPNDQKTDSNPIDNEEQLSASNAKENKEIDKKVNGEVTSNNDEHNASDFIRHGTKRSLEDADIGNVIKSALTNGDHMNIDDPDGDLLMSTKRFKTEDDNEDHQSIVKEVIMSSLDNILAKSESENLNLINHEEENSCQTNDSFYGSSISNNTPNNGTLPMIMMNGTNSDSNNSSNIHDMSVDDIVVLSSSSPLPNETNCSEFKVPLDLNQQKVQLKLKQQLRPSNEYVILLAGLLRRPGQYEHYKQIIQNLGGRIVQQPADCLKATHLVIGSEWNRTLLPKISINFLCAFARTQYMVNSDWLDKSSKAEYFLSEQQFEYVRAADDNHQDDNVQDQQVTMTNIEDQRSNSSSTSSSSLSSASSSSSSLIFQTYQLNLCKSWERRRADLFNDILFLLTPSLIPAPPILIQIIEANGGQAVMKRMPNRRQLMHLFEQNDGRKWPIKIVIITCETDLLLLADYLIQHPQVEIVNSNFIVDSILKQNMDYKPFRLFSEQLNGSSSMMKTTTTNTCGTTVDSNAKDSNNNIHLNQNHHSHSHLIPTTTTPLPK</sequence>
<evidence type="ECO:0000256" key="3">
    <source>
        <dbReference type="ARBA" id="ARBA00023242"/>
    </source>
</evidence>
<feature type="domain" description="BRCT" evidence="7">
    <location>
        <begin position="370"/>
        <end position="458"/>
    </location>
</feature>
<feature type="domain" description="BRCT" evidence="7">
    <location>
        <begin position="2196"/>
        <end position="2296"/>
    </location>
</feature>
<feature type="compositionally biased region" description="Basic and acidic residues" evidence="6">
    <location>
        <begin position="1970"/>
        <end position="1984"/>
    </location>
</feature>
<accession>A0A9D4P8S4</accession>
<dbReference type="PANTHER" id="PTHR23196:SF1">
    <property type="entry name" value="PAX-INTERACTING PROTEIN 1"/>
    <property type="match status" value="1"/>
</dbReference>
<feature type="compositionally biased region" description="Low complexity" evidence="6">
    <location>
        <begin position="1"/>
        <end position="21"/>
    </location>
</feature>
<feature type="region of interest" description="Disordered" evidence="6">
    <location>
        <begin position="757"/>
        <end position="835"/>
    </location>
</feature>
<feature type="compositionally biased region" description="Low complexity" evidence="6">
    <location>
        <begin position="785"/>
        <end position="795"/>
    </location>
</feature>
<dbReference type="InterPro" id="IPR036420">
    <property type="entry name" value="BRCT_dom_sf"/>
</dbReference>
<dbReference type="Proteomes" id="UP000828236">
    <property type="component" value="Unassembled WGS sequence"/>
</dbReference>
<reference evidence="8" key="1">
    <citation type="submission" date="2020-06" db="EMBL/GenBank/DDBJ databases">
        <authorList>
            <person name="Ji K."/>
            <person name="Li J."/>
        </authorList>
    </citation>
    <scope>NUCLEOTIDE SEQUENCE</scope>
    <source>
        <strain evidence="8">JKM2019</strain>
        <tissue evidence="8">Whole body</tissue>
    </source>
</reference>
<feature type="region of interest" description="Disordered" evidence="6">
    <location>
        <begin position="939"/>
        <end position="1037"/>
    </location>
</feature>
<feature type="compositionally biased region" description="Polar residues" evidence="6">
    <location>
        <begin position="1985"/>
        <end position="2000"/>
    </location>
</feature>
<comment type="caution">
    <text evidence="8">The sequence shown here is derived from an EMBL/GenBank/DDBJ whole genome shotgun (WGS) entry which is preliminary data.</text>
</comment>
<feature type="compositionally biased region" description="Low complexity" evidence="6">
    <location>
        <begin position="674"/>
        <end position="694"/>
    </location>
</feature>
<feature type="region of interest" description="Disordered" evidence="6">
    <location>
        <begin position="646"/>
        <end position="710"/>
    </location>
</feature>
<dbReference type="CDD" id="cd17714">
    <property type="entry name" value="BRCT_PAXIP1_rpt1"/>
    <property type="match status" value="1"/>
</dbReference>
<dbReference type="SMART" id="SM00292">
    <property type="entry name" value="BRCT"/>
    <property type="match status" value="5"/>
</dbReference>
<feature type="region of interest" description="Disordered" evidence="6">
    <location>
        <begin position="130"/>
        <end position="152"/>
    </location>
</feature>
<feature type="compositionally biased region" description="Basic and acidic residues" evidence="6">
    <location>
        <begin position="1915"/>
        <end position="1926"/>
    </location>
</feature>
<evidence type="ECO:0000256" key="4">
    <source>
        <dbReference type="ARBA" id="ARBA00023858"/>
    </source>
</evidence>
<organism evidence="8">
    <name type="scientific">Dermatophagoides farinae</name>
    <name type="common">American house dust mite</name>
    <dbReference type="NCBI Taxonomy" id="6954"/>
    <lineage>
        <taxon>Eukaryota</taxon>
        <taxon>Metazoa</taxon>
        <taxon>Ecdysozoa</taxon>
        <taxon>Arthropoda</taxon>
        <taxon>Chelicerata</taxon>
        <taxon>Arachnida</taxon>
        <taxon>Acari</taxon>
        <taxon>Acariformes</taxon>
        <taxon>Sarcoptiformes</taxon>
        <taxon>Astigmata</taxon>
        <taxon>Psoroptidia</taxon>
        <taxon>Analgoidea</taxon>
        <taxon>Pyroglyphidae</taxon>
        <taxon>Dermatophagoidinae</taxon>
        <taxon>Dermatophagoides</taxon>
    </lineage>
</organism>
<gene>
    <name evidence="8" type="ORF">HUG17_1711</name>
</gene>
<feature type="compositionally biased region" description="Low complexity" evidence="6">
    <location>
        <begin position="1448"/>
        <end position="1470"/>
    </location>
</feature>
<evidence type="ECO:0000256" key="1">
    <source>
        <dbReference type="ARBA" id="ARBA00004123"/>
    </source>
</evidence>
<feature type="compositionally biased region" description="Low complexity" evidence="6">
    <location>
        <begin position="1381"/>
        <end position="1396"/>
    </location>
</feature>
<feature type="compositionally biased region" description="Low complexity" evidence="6">
    <location>
        <begin position="1330"/>
        <end position="1342"/>
    </location>
</feature>
<dbReference type="CDD" id="cd17710">
    <property type="entry name" value="BRCT_PAXIP1_rpt2"/>
    <property type="match status" value="1"/>
</dbReference>
<feature type="region of interest" description="Disordered" evidence="6">
    <location>
        <begin position="2492"/>
        <end position="2524"/>
    </location>
</feature>
<dbReference type="GO" id="GO:0044666">
    <property type="term" value="C:MLL3/4 complex"/>
    <property type="evidence" value="ECO:0007669"/>
    <property type="project" value="TreeGrafter"/>
</dbReference>
<feature type="region of interest" description="Disordered" evidence="6">
    <location>
        <begin position="587"/>
        <end position="607"/>
    </location>
</feature>
<proteinExistence type="predicted"/>
<feature type="compositionally biased region" description="Low complexity" evidence="6">
    <location>
        <begin position="1304"/>
        <end position="1323"/>
    </location>
</feature>
<feature type="region of interest" description="Disordered" evidence="6">
    <location>
        <begin position="1362"/>
        <end position="1565"/>
    </location>
</feature>
<dbReference type="GO" id="GO:0006974">
    <property type="term" value="P:DNA damage response"/>
    <property type="evidence" value="ECO:0007669"/>
    <property type="project" value="UniProtKB-KW"/>
</dbReference>
<dbReference type="Pfam" id="PF00533">
    <property type="entry name" value="BRCT"/>
    <property type="match status" value="2"/>
</dbReference>
<comment type="subcellular location">
    <subcellularLocation>
        <location evidence="1">Nucleus</location>
    </subcellularLocation>
</comment>